<dbReference type="InterPro" id="IPR036073">
    <property type="entry name" value="Desulfoferrodoxin_Fe-bd_dom_sf"/>
</dbReference>
<dbReference type="PANTHER" id="PTHR36541:SF1">
    <property type="entry name" value="SUPEROXIDE REDUCTASE-RELATED"/>
    <property type="match status" value="1"/>
</dbReference>
<evidence type="ECO:0000256" key="1">
    <source>
        <dbReference type="ARBA" id="ARBA00005941"/>
    </source>
</evidence>
<keyword evidence="9" id="KW-1185">Reference proteome</keyword>
<sequence length="124" mass="13894">MSEKSLFCGMNKPAEPGNLTETEKKHMPVIDCPDTVKAGEPFKVNIKVGEIPHVMQEAHSVQWIEVFSGENFKVRIDLTPVTTLPDVTVTLVKSGKHRTSTIRVVERCNLHGQWEAVKQITITE</sequence>
<dbReference type="EMBL" id="LNQR01000103">
    <property type="protein sequence ID" value="KWT79627.1"/>
    <property type="molecule type" value="Genomic_DNA"/>
</dbReference>
<feature type="domain" description="Desulfoferrodoxin ferrous iron-binding" evidence="7">
    <location>
        <begin position="20"/>
        <end position="116"/>
    </location>
</feature>
<comment type="caution">
    <text evidence="8">The sequence shown here is derived from an EMBL/GenBank/DDBJ whole genome shotgun (WGS) entry which is preliminary data.</text>
</comment>
<protein>
    <submittedName>
        <fullName evidence="8">Superoxide reductase</fullName>
        <ecNumber evidence="8">1.15.1.2</ecNumber>
    </submittedName>
</protein>
<evidence type="ECO:0000256" key="3">
    <source>
        <dbReference type="ARBA" id="ARBA00022723"/>
    </source>
</evidence>
<dbReference type="InterPro" id="IPR002742">
    <property type="entry name" value="Desulfoferrodoxin_Fe-bd_dom"/>
</dbReference>
<dbReference type="Gene3D" id="2.60.40.730">
    <property type="entry name" value="SOR catalytic domain"/>
    <property type="match status" value="1"/>
</dbReference>
<proteinExistence type="inferred from homology"/>
<gene>
    <name evidence="8" type="ORF">ASN18_2724</name>
</gene>
<evidence type="ECO:0000259" key="7">
    <source>
        <dbReference type="Pfam" id="PF01880"/>
    </source>
</evidence>
<dbReference type="GO" id="GO:0050605">
    <property type="term" value="F:superoxide reductase activity"/>
    <property type="evidence" value="ECO:0007669"/>
    <property type="project" value="UniProtKB-EC"/>
</dbReference>
<dbReference type="EC" id="1.15.1.2" evidence="8"/>
<keyword evidence="2" id="KW-0813">Transport</keyword>
<evidence type="ECO:0000256" key="5">
    <source>
        <dbReference type="ARBA" id="ARBA00023004"/>
    </source>
</evidence>
<keyword evidence="8" id="KW-0560">Oxidoreductase</keyword>
<keyword evidence="5" id="KW-0408">Iron</keyword>
<evidence type="ECO:0000313" key="8">
    <source>
        <dbReference type="EMBL" id="KWT79627.1"/>
    </source>
</evidence>
<evidence type="ECO:0000256" key="6">
    <source>
        <dbReference type="SAM" id="MobiDB-lite"/>
    </source>
</evidence>
<feature type="region of interest" description="Disordered" evidence="6">
    <location>
        <begin position="1"/>
        <end position="25"/>
    </location>
</feature>
<keyword evidence="4" id="KW-0249">Electron transport</keyword>
<evidence type="ECO:0000256" key="2">
    <source>
        <dbReference type="ARBA" id="ARBA00022448"/>
    </source>
</evidence>
<keyword evidence="3" id="KW-0479">Metal-binding</keyword>
<dbReference type="SUPFAM" id="SSF49367">
    <property type="entry name" value="Superoxide reductase-like"/>
    <property type="match status" value="1"/>
</dbReference>
<accession>A0ABR5SCB3</accession>
<dbReference type="Proteomes" id="UP000060487">
    <property type="component" value="Unassembled WGS sequence"/>
</dbReference>
<dbReference type="PANTHER" id="PTHR36541">
    <property type="entry name" value="SUPEROXIDE REDUCTASE-RELATED"/>
    <property type="match status" value="1"/>
</dbReference>
<dbReference type="InterPro" id="IPR051233">
    <property type="entry name" value="Desulfoferrodoxin_SOR"/>
</dbReference>
<evidence type="ECO:0000256" key="4">
    <source>
        <dbReference type="ARBA" id="ARBA00022982"/>
    </source>
</evidence>
<dbReference type="RefSeq" id="WP_085053345.1">
    <property type="nucleotide sequence ID" value="NZ_LNQR01000103.1"/>
</dbReference>
<dbReference type="Pfam" id="PF01880">
    <property type="entry name" value="Desulfoferrodox"/>
    <property type="match status" value="1"/>
</dbReference>
<dbReference type="NCBIfam" id="TIGR00332">
    <property type="entry name" value="neela_ferrous"/>
    <property type="match status" value="1"/>
</dbReference>
<comment type="similarity">
    <text evidence="1">Belongs to the desulfoferrodoxin family.</text>
</comment>
<evidence type="ECO:0000313" key="9">
    <source>
        <dbReference type="Proteomes" id="UP000060487"/>
    </source>
</evidence>
<organism evidence="8 9">
    <name type="scientific">Candidatus Magnetominusculus xianensis</name>
    <dbReference type="NCBI Taxonomy" id="1748249"/>
    <lineage>
        <taxon>Bacteria</taxon>
        <taxon>Pseudomonadati</taxon>
        <taxon>Nitrospirota</taxon>
        <taxon>Nitrospiria</taxon>
        <taxon>Nitrospirales</taxon>
        <taxon>Nitrospiraceae</taxon>
        <taxon>Candidatus Magnetominusculus</taxon>
    </lineage>
</organism>
<reference evidence="8 9" key="1">
    <citation type="submission" date="2015-11" db="EMBL/GenBank/DDBJ databases">
        <authorList>
            <person name="Lin W."/>
        </authorList>
    </citation>
    <scope>NUCLEOTIDE SEQUENCE [LARGE SCALE GENOMIC DNA]</scope>
    <source>
        <strain evidence="8 9">HCH-1</strain>
    </source>
</reference>
<name>A0ABR5SCB3_9BACT</name>